<dbReference type="InterPro" id="IPR013341">
    <property type="entry name" value="Mandelate_racemase_N_dom"/>
</dbReference>
<evidence type="ECO:0000256" key="2">
    <source>
        <dbReference type="ARBA" id="ARBA00022723"/>
    </source>
</evidence>
<dbReference type="Pfam" id="PF13378">
    <property type="entry name" value="MR_MLE_C"/>
    <property type="match status" value="1"/>
</dbReference>
<dbReference type="GO" id="GO:0009063">
    <property type="term" value="P:amino acid catabolic process"/>
    <property type="evidence" value="ECO:0007669"/>
    <property type="project" value="InterPro"/>
</dbReference>
<dbReference type="GO" id="GO:0016836">
    <property type="term" value="F:hydro-lyase activity"/>
    <property type="evidence" value="ECO:0007669"/>
    <property type="project" value="TreeGrafter"/>
</dbReference>
<dbReference type="InterPro" id="IPR036849">
    <property type="entry name" value="Enolase-like_C_sf"/>
</dbReference>
<reference evidence="5 6" key="1">
    <citation type="submission" date="2017-08" db="EMBL/GenBank/DDBJ databases">
        <title>Infants hospitalized years apart are colonized by the same room-sourced microbial strains.</title>
        <authorList>
            <person name="Brooks B."/>
            <person name="Olm M.R."/>
            <person name="Firek B.A."/>
            <person name="Baker R."/>
            <person name="Thomas B.C."/>
            <person name="Morowitz M.J."/>
            <person name="Banfield J.F."/>
        </authorList>
    </citation>
    <scope>NUCLEOTIDE SEQUENCE [LARGE SCALE GENOMIC DNA]</scope>
    <source>
        <strain evidence="5">S2_003_000_R2_11</strain>
    </source>
</reference>
<feature type="domain" description="Mandelate racemase/muconate lactonizing enzyme C-terminal" evidence="4">
    <location>
        <begin position="143"/>
        <end position="249"/>
    </location>
</feature>
<dbReference type="GO" id="GO:0016052">
    <property type="term" value="P:carbohydrate catabolic process"/>
    <property type="evidence" value="ECO:0007669"/>
    <property type="project" value="TreeGrafter"/>
</dbReference>
<dbReference type="SUPFAM" id="SSF54826">
    <property type="entry name" value="Enolase N-terminal domain-like"/>
    <property type="match status" value="1"/>
</dbReference>
<comment type="cofactor">
    <cofactor evidence="1">
        <name>Mg(2+)</name>
        <dbReference type="ChEBI" id="CHEBI:18420"/>
    </cofactor>
</comment>
<dbReference type="InterPro" id="IPR046945">
    <property type="entry name" value="RHMD-like"/>
</dbReference>
<dbReference type="Gene3D" id="3.20.20.120">
    <property type="entry name" value="Enolase-like C-terminal domain"/>
    <property type="match status" value="1"/>
</dbReference>
<dbReference type="Pfam" id="PF02746">
    <property type="entry name" value="MR_MLE_N"/>
    <property type="match status" value="1"/>
</dbReference>
<dbReference type="Proteomes" id="UP000248975">
    <property type="component" value="Unassembled WGS sequence"/>
</dbReference>
<dbReference type="SUPFAM" id="SSF51604">
    <property type="entry name" value="Enolase C-terminal domain-like"/>
    <property type="match status" value="1"/>
</dbReference>
<accession>A0A2W5SMD2</accession>
<dbReference type="InterPro" id="IPR029017">
    <property type="entry name" value="Enolase-like_N"/>
</dbReference>
<evidence type="ECO:0000256" key="3">
    <source>
        <dbReference type="ARBA" id="ARBA00022842"/>
    </source>
</evidence>
<evidence type="ECO:0000313" key="6">
    <source>
        <dbReference type="Proteomes" id="UP000248975"/>
    </source>
</evidence>
<dbReference type="EMBL" id="QFQS01000001">
    <property type="protein sequence ID" value="PZR00765.1"/>
    <property type="molecule type" value="Genomic_DNA"/>
</dbReference>
<keyword evidence="3" id="KW-0460">Magnesium</keyword>
<evidence type="ECO:0000313" key="5">
    <source>
        <dbReference type="EMBL" id="PZR00765.1"/>
    </source>
</evidence>
<dbReference type="PANTHER" id="PTHR13794">
    <property type="entry name" value="ENOLASE SUPERFAMILY, MANDELATE RACEMASE"/>
    <property type="match status" value="1"/>
</dbReference>
<dbReference type="SMART" id="SM00922">
    <property type="entry name" value="MR_MLE"/>
    <property type="match status" value="1"/>
</dbReference>
<dbReference type="AlphaFoldDB" id="A0A2W5SMD2"/>
<dbReference type="SFLD" id="SFLDG00179">
    <property type="entry name" value="mandelate_racemase"/>
    <property type="match status" value="1"/>
</dbReference>
<name>A0A2W5SMD2_CERSP</name>
<dbReference type="InterPro" id="IPR029065">
    <property type="entry name" value="Enolase_C-like"/>
</dbReference>
<dbReference type="Gene3D" id="3.30.390.10">
    <property type="entry name" value="Enolase-like, N-terminal domain"/>
    <property type="match status" value="1"/>
</dbReference>
<organism evidence="5 6">
    <name type="scientific">Cereibacter sphaeroides</name>
    <name type="common">Rhodobacter sphaeroides</name>
    <dbReference type="NCBI Taxonomy" id="1063"/>
    <lineage>
        <taxon>Bacteria</taxon>
        <taxon>Pseudomonadati</taxon>
        <taxon>Pseudomonadota</taxon>
        <taxon>Alphaproteobacteria</taxon>
        <taxon>Rhodobacterales</taxon>
        <taxon>Paracoccaceae</taxon>
        <taxon>Cereibacter</taxon>
    </lineage>
</organism>
<keyword evidence="2" id="KW-0479">Metal-binding</keyword>
<dbReference type="InterPro" id="IPR013342">
    <property type="entry name" value="Mandelate_racemase_C"/>
</dbReference>
<dbReference type="PANTHER" id="PTHR13794:SF58">
    <property type="entry name" value="MITOCHONDRIAL ENOLASE SUPERFAMILY MEMBER 1"/>
    <property type="match status" value="1"/>
</dbReference>
<sequence length="377" mass="41386">MMDRIERIEAFPIQYPDPNDFNTIRRTVLVRIETDHGVVGWGECIAMWPEACKAVALVIEQGLLPILKGEPAGEIEANWVKMRRHVWWYGEGGIASLAISGIDVALWDIAGKVAGKPLYALLGGLKHERLLANASSHVNKKGEAACVAEVEGFFAAGFRSCKLGFAKKGESNIGGDPDTDVSFIRALRKTLGDEASILVDIGNGVRWNVETAISVANRMYDLGIGWYEEPLYVTDDAGYAELRANTKVRIASGEREFTEAGYRRQMEFVRAIDVYGVDPARVEGVTGFRRVDALATQYGKAVNAHAWSTAITTAASLHLSLASPNTEIFEYKPFPVVVQDELVAEKLWHKDGWAYPLHGPGLGIEVQEAVVKRLAMA</sequence>
<evidence type="ECO:0000259" key="4">
    <source>
        <dbReference type="SMART" id="SM00922"/>
    </source>
</evidence>
<dbReference type="InterPro" id="IPR018110">
    <property type="entry name" value="Mandel_Rmase/mucon_lact_enz_CS"/>
</dbReference>
<comment type="caution">
    <text evidence="5">The sequence shown here is derived from an EMBL/GenBank/DDBJ whole genome shotgun (WGS) entry which is preliminary data.</text>
</comment>
<dbReference type="GO" id="GO:0000287">
    <property type="term" value="F:magnesium ion binding"/>
    <property type="evidence" value="ECO:0007669"/>
    <property type="project" value="TreeGrafter"/>
</dbReference>
<dbReference type="PROSITE" id="PS00908">
    <property type="entry name" value="MR_MLE_1"/>
    <property type="match status" value="1"/>
</dbReference>
<dbReference type="SFLD" id="SFLDS00001">
    <property type="entry name" value="Enolase"/>
    <property type="match status" value="1"/>
</dbReference>
<proteinExistence type="predicted"/>
<dbReference type="CDD" id="cd03316">
    <property type="entry name" value="MR_like"/>
    <property type="match status" value="1"/>
</dbReference>
<evidence type="ECO:0000256" key="1">
    <source>
        <dbReference type="ARBA" id="ARBA00001946"/>
    </source>
</evidence>
<protein>
    <submittedName>
        <fullName evidence="5">Mandelate racemase/muconate lactonizing enzyme family protein</fullName>
    </submittedName>
</protein>
<gene>
    <name evidence="5" type="ORF">DI533_09625</name>
</gene>